<protein>
    <submittedName>
        <fullName evidence="2">Uncharacterized protein</fullName>
    </submittedName>
</protein>
<feature type="compositionally biased region" description="Polar residues" evidence="1">
    <location>
        <begin position="243"/>
        <end position="252"/>
    </location>
</feature>
<evidence type="ECO:0000313" key="3">
    <source>
        <dbReference type="Proteomes" id="UP000796880"/>
    </source>
</evidence>
<organism evidence="2 3">
    <name type="scientific">Rhamnella rubrinervis</name>
    <dbReference type="NCBI Taxonomy" id="2594499"/>
    <lineage>
        <taxon>Eukaryota</taxon>
        <taxon>Viridiplantae</taxon>
        <taxon>Streptophyta</taxon>
        <taxon>Embryophyta</taxon>
        <taxon>Tracheophyta</taxon>
        <taxon>Spermatophyta</taxon>
        <taxon>Magnoliopsida</taxon>
        <taxon>eudicotyledons</taxon>
        <taxon>Gunneridae</taxon>
        <taxon>Pentapetalae</taxon>
        <taxon>rosids</taxon>
        <taxon>fabids</taxon>
        <taxon>Rosales</taxon>
        <taxon>Rhamnaceae</taxon>
        <taxon>rhamnoid group</taxon>
        <taxon>Rhamneae</taxon>
        <taxon>Rhamnella</taxon>
    </lineage>
</organism>
<dbReference type="Proteomes" id="UP000796880">
    <property type="component" value="Unassembled WGS sequence"/>
</dbReference>
<comment type="caution">
    <text evidence="2">The sequence shown here is derived from an EMBL/GenBank/DDBJ whole genome shotgun (WGS) entry which is preliminary data.</text>
</comment>
<name>A0A8K0HL47_9ROSA</name>
<reference evidence="2" key="1">
    <citation type="submission" date="2020-03" db="EMBL/GenBank/DDBJ databases">
        <title>A high-quality chromosome-level genome assembly of a woody plant with both climbing and erect habits, Rhamnella rubrinervis.</title>
        <authorList>
            <person name="Lu Z."/>
            <person name="Yang Y."/>
            <person name="Zhu X."/>
            <person name="Sun Y."/>
        </authorList>
    </citation>
    <scope>NUCLEOTIDE SEQUENCE</scope>
    <source>
        <strain evidence="2">BYM</strain>
        <tissue evidence="2">Leaf</tissue>
    </source>
</reference>
<sequence>MQKRSVHKETLNKKALFRGKYIRVRVDIPVNEPLTAGFFQLRGNGEEFWIQLKAGLEKGSVTDKSEEYGKDADGDIVRDLISCNPTIEALNLTLSRSFSGTNLEAALLQQGLANGFNPTRLTEWALQMLKNIATSRAQENSLLEQSINSFENDNTRELGCEIMEAFKEGSGPVRKASGLKDGPSPIITLTQRKRVGLYLRGESSKERSLLRQSQQIVEEEGSSMLIVHETQSNNEEFTRNFMIGNNNPSPIRTRSWRQQEETSGRVERNTRTPYLSRHLSNGLQVTLCRRKWKKDARLSLSGSTGIPYANVSSSLAEGLVLMWNSEVDIQQDWSNERTICASILNPEGEQLWKIVACYGPPHYKDK</sequence>
<dbReference type="EMBL" id="VOIH02000002">
    <property type="protein sequence ID" value="KAF3454876.1"/>
    <property type="molecule type" value="Genomic_DNA"/>
</dbReference>
<dbReference type="AlphaFoldDB" id="A0A8K0HL47"/>
<feature type="region of interest" description="Disordered" evidence="1">
    <location>
        <begin position="243"/>
        <end position="268"/>
    </location>
</feature>
<gene>
    <name evidence="2" type="ORF">FNV43_RR05324</name>
</gene>
<proteinExistence type="predicted"/>
<feature type="compositionally biased region" description="Basic and acidic residues" evidence="1">
    <location>
        <begin position="257"/>
        <end position="268"/>
    </location>
</feature>
<evidence type="ECO:0000313" key="2">
    <source>
        <dbReference type="EMBL" id="KAF3454876.1"/>
    </source>
</evidence>
<accession>A0A8K0HL47</accession>
<keyword evidence="3" id="KW-1185">Reference proteome</keyword>
<evidence type="ECO:0000256" key="1">
    <source>
        <dbReference type="SAM" id="MobiDB-lite"/>
    </source>
</evidence>